<feature type="compositionally biased region" description="Basic and acidic residues" evidence="5">
    <location>
        <begin position="125"/>
        <end position="134"/>
    </location>
</feature>
<dbReference type="EC" id="2.7.-.-" evidence="4"/>
<dbReference type="PANTHER" id="PTHR12400">
    <property type="entry name" value="INOSITOL POLYPHOSPHATE KINASE"/>
    <property type="match status" value="1"/>
</dbReference>
<keyword evidence="2 4" id="KW-0808">Transferase</keyword>
<dbReference type="GO" id="GO:0005737">
    <property type="term" value="C:cytoplasm"/>
    <property type="evidence" value="ECO:0000318"/>
    <property type="project" value="GO_Central"/>
</dbReference>
<protein>
    <recommendedName>
        <fullName evidence="4">Kinase</fullName>
        <ecNumber evidence="4">2.7.-.-</ecNumber>
    </recommendedName>
</protein>
<evidence type="ECO:0000256" key="1">
    <source>
        <dbReference type="ARBA" id="ARBA00007374"/>
    </source>
</evidence>
<dbReference type="eggNOG" id="KOG1620">
    <property type="taxonomic scope" value="Eukaryota"/>
</dbReference>
<evidence type="ECO:0000256" key="4">
    <source>
        <dbReference type="RuleBase" id="RU363090"/>
    </source>
</evidence>
<organism evidence="6 8">
    <name type="scientific">Schizosaccharomyces japonicus (strain yFS275 / FY16936)</name>
    <name type="common">Fission yeast</name>
    <dbReference type="NCBI Taxonomy" id="402676"/>
    <lineage>
        <taxon>Eukaryota</taxon>
        <taxon>Fungi</taxon>
        <taxon>Dikarya</taxon>
        <taxon>Ascomycota</taxon>
        <taxon>Taphrinomycotina</taxon>
        <taxon>Schizosaccharomycetes</taxon>
        <taxon>Schizosaccharomycetales</taxon>
        <taxon>Schizosaccharomycetaceae</taxon>
        <taxon>Schizosaccharomyces</taxon>
    </lineage>
</organism>
<feature type="region of interest" description="Disordered" evidence="5">
    <location>
        <begin position="98"/>
        <end position="239"/>
    </location>
</feature>
<gene>
    <name evidence="7" type="primary">kcs1</name>
    <name evidence="6" type="ORF">SJAG_02321</name>
</gene>
<dbReference type="InterPro" id="IPR005522">
    <property type="entry name" value="IPK"/>
</dbReference>
<feature type="compositionally biased region" description="Polar residues" evidence="5">
    <location>
        <begin position="175"/>
        <end position="192"/>
    </location>
</feature>
<dbReference type="GeneID" id="7049067"/>
<dbReference type="OrthoDB" id="2573163at2759"/>
<feature type="compositionally biased region" description="Basic and acidic residues" evidence="5">
    <location>
        <begin position="432"/>
        <end position="444"/>
    </location>
</feature>
<evidence type="ECO:0000313" key="6">
    <source>
        <dbReference type="EMBL" id="EEB07237.1"/>
    </source>
</evidence>
<keyword evidence="8" id="KW-1185">Reference proteome</keyword>
<dbReference type="Pfam" id="PF03770">
    <property type="entry name" value="IPK"/>
    <property type="match status" value="1"/>
</dbReference>
<sequence>MQEEPSTDHYLRKSGVNIAHAKTEGPDAVFRASPAFRASSYDAFGDVHGVQNSAIAESLGSVSPGDLSSRGACPFTSVDVPTEADLELSSRLSNYLSVDESPEHSSPSARKASKSLRLFEPSTTSRRESKDRHSNPQSEKSHNRHDKRNGSDRLRRSSLSKNTGSALTTGGPAETSKTTTATYIPHHPSSSALLLHPAVPSTPVSSRHLRTLPHDDDLHDTKEHPPSHQTRRSSISSASSASSYSVSSSAVTSASTSFDNENPFFNWDEDFPITVQLEPFKHQVGGHTAFFRFSKRAVCKPLTRNENSFYETIEQRYPALLPFIPRYIGVLNVTHTFTDTEEANAEQGAAQARGRASDATNSNQSDEVKRIVSHRSFDYIPEVSVEQNRHIFPEWMFHHHHHHHCCSDSSEGDHSPSVGYHKSSSMSGLDSGSERPFTDSQMEKQRNWGTTVINRKLREQVLREVFAPRRTRRNGNSDCRCRRCHHHRHVRPPVYREQTISVGSQNHEVHRKNRIESEEMNMPLPKLSSSVGRNATSIPMEETDEETGGLSDSHAHTRCRRYSSDAVWEDQDADDYPSLSERVAQLPSYRRSSKQEAPVITDDQDTMFDMDTETVYGGDVPPPLESPKLPQEPIASKQLSVPESLEHKVAPTKAKPIHPSSSLAADESAQVHAQTKRTQIERYIVIEDLTSGMKRPCVLDLKMGTRQYGIMANEKKRASQSKKCAMTTSRELGVRICGMQVWHRQAGSYTFEDKYAGRDIKAGEEFQQALMRFLGKGESDEGNENVQVHHIPVILRKLRELERIIRSLKGSRLYASSLLFIYDGEPPNESSDDDEHRVREIDIRIVDFANCVFAEDKEALAKATCPPQHRTAHDRGYVRGLRTLRLYFQKIWRQEMEHSIYEHGHGAEFSHDSFDECFDVFPEGLDDSQDSEVSI</sequence>
<keyword evidence="3 4" id="KW-0418">Kinase</keyword>
<dbReference type="GO" id="GO:0005634">
    <property type="term" value="C:nucleus"/>
    <property type="evidence" value="ECO:0000318"/>
    <property type="project" value="GO_Central"/>
</dbReference>
<proteinExistence type="inferred from homology"/>
<comment type="similarity">
    <text evidence="1 4">Belongs to the inositol phosphokinase (IPK) family.</text>
</comment>
<dbReference type="EMBL" id="KE651166">
    <property type="protein sequence ID" value="EEB07237.1"/>
    <property type="molecule type" value="Genomic_DNA"/>
</dbReference>
<dbReference type="GO" id="GO:0008440">
    <property type="term" value="F:inositol-1,4,5-trisphosphate 3-kinase activity"/>
    <property type="evidence" value="ECO:0000318"/>
    <property type="project" value="GO_Central"/>
</dbReference>
<evidence type="ECO:0000256" key="5">
    <source>
        <dbReference type="SAM" id="MobiDB-lite"/>
    </source>
</evidence>
<feature type="region of interest" description="Disordered" evidence="5">
    <location>
        <begin position="403"/>
        <end position="444"/>
    </location>
</feature>
<dbReference type="GO" id="GO:0000824">
    <property type="term" value="F:inositol-1,4,5,6-tetrakisphosphate 3-kinase activity"/>
    <property type="evidence" value="ECO:0000318"/>
    <property type="project" value="GO_Central"/>
</dbReference>
<dbReference type="JaponicusDB" id="SJAG_02321">
    <property type="gene designation" value="kcs1"/>
</dbReference>
<dbReference type="HOGENOM" id="CLU_306329_0_0_1"/>
<dbReference type="InterPro" id="IPR038286">
    <property type="entry name" value="IPK_sf"/>
</dbReference>
<dbReference type="RefSeq" id="XP_002173530.1">
    <property type="nucleotide sequence ID" value="XM_002173494.2"/>
</dbReference>
<name>B6K256_SCHJY</name>
<accession>B6K256</accession>
<dbReference type="OMA" id="HIFPEWM"/>
<dbReference type="STRING" id="402676.B6K256"/>
<evidence type="ECO:0000256" key="3">
    <source>
        <dbReference type="ARBA" id="ARBA00022777"/>
    </source>
</evidence>
<dbReference type="GO" id="GO:0046854">
    <property type="term" value="P:phosphatidylinositol phosphate biosynthetic process"/>
    <property type="evidence" value="ECO:0000318"/>
    <property type="project" value="GO_Central"/>
</dbReference>
<dbReference type="SUPFAM" id="SSF56104">
    <property type="entry name" value="SAICAR synthase-like"/>
    <property type="match status" value="1"/>
</dbReference>
<dbReference type="Proteomes" id="UP000001744">
    <property type="component" value="Unassembled WGS sequence"/>
</dbReference>
<dbReference type="VEuPathDB" id="FungiDB:SJAG_02321"/>
<evidence type="ECO:0000313" key="8">
    <source>
        <dbReference type="Proteomes" id="UP000001744"/>
    </source>
</evidence>
<feature type="compositionally biased region" description="Polar residues" evidence="5">
    <location>
        <begin position="157"/>
        <end position="168"/>
    </location>
</feature>
<reference evidence="6 8" key="1">
    <citation type="journal article" date="2011" name="Science">
        <title>Comparative functional genomics of the fission yeasts.</title>
        <authorList>
            <person name="Rhind N."/>
            <person name="Chen Z."/>
            <person name="Yassour M."/>
            <person name="Thompson D.A."/>
            <person name="Haas B.J."/>
            <person name="Habib N."/>
            <person name="Wapinski I."/>
            <person name="Roy S."/>
            <person name="Lin M.F."/>
            <person name="Heiman D.I."/>
            <person name="Young S.K."/>
            <person name="Furuya K."/>
            <person name="Guo Y."/>
            <person name="Pidoux A."/>
            <person name="Chen H.M."/>
            <person name="Robbertse B."/>
            <person name="Goldberg J.M."/>
            <person name="Aoki K."/>
            <person name="Bayne E.H."/>
            <person name="Berlin A.M."/>
            <person name="Desjardins C.A."/>
            <person name="Dobbs E."/>
            <person name="Dukaj L."/>
            <person name="Fan L."/>
            <person name="FitzGerald M.G."/>
            <person name="French C."/>
            <person name="Gujja S."/>
            <person name="Hansen K."/>
            <person name="Keifenheim D."/>
            <person name="Levin J.Z."/>
            <person name="Mosher R.A."/>
            <person name="Mueller C.A."/>
            <person name="Pfiffner J."/>
            <person name="Priest M."/>
            <person name="Russ C."/>
            <person name="Smialowska A."/>
            <person name="Swoboda P."/>
            <person name="Sykes S.M."/>
            <person name="Vaughn M."/>
            <person name="Vengrova S."/>
            <person name="Yoder R."/>
            <person name="Zeng Q."/>
            <person name="Allshire R."/>
            <person name="Baulcombe D."/>
            <person name="Birren B.W."/>
            <person name="Brown W."/>
            <person name="Ekwall K."/>
            <person name="Kellis M."/>
            <person name="Leatherwood J."/>
            <person name="Levin H."/>
            <person name="Margalit H."/>
            <person name="Martienssen R."/>
            <person name="Nieduszynski C.A."/>
            <person name="Spatafora J.W."/>
            <person name="Friedman N."/>
            <person name="Dalgaard J.Z."/>
            <person name="Baumann P."/>
            <person name="Niki H."/>
            <person name="Regev A."/>
            <person name="Nusbaum C."/>
        </authorList>
    </citation>
    <scope>NUCLEOTIDE SEQUENCE [LARGE SCALE GENOMIC DNA]</scope>
    <source>
        <strain evidence="8">yFS275 / FY16936</strain>
    </source>
</reference>
<dbReference type="Gene3D" id="3.30.470.160">
    <property type="entry name" value="Inositol polyphosphate kinase"/>
    <property type="match status" value="1"/>
</dbReference>
<evidence type="ECO:0000313" key="7">
    <source>
        <dbReference type="JaponicusDB" id="SJAG_02321"/>
    </source>
</evidence>
<feature type="compositionally biased region" description="Basic and acidic residues" evidence="5">
    <location>
        <begin position="212"/>
        <end position="226"/>
    </location>
</feature>
<evidence type="ECO:0000256" key="2">
    <source>
        <dbReference type="ARBA" id="ARBA00022679"/>
    </source>
</evidence>
<dbReference type="AlphaFoldDB" id="B6K256"/>
<dbReference type="PANTHER" id="PTHR12400:SF21">
    <property type="entry name" value="KINASE"/>
    <property type="match status" value="1"/>
</dbReference>
<feature type="compositionally biased region" description="Low complexity" evidence="5">
    <location>
        <begin position="345"/>
        <end position="354"/>
    </location>
</feature>
<dbReference type="GO" id="GO:0032958">
    <property type="term" value="P:inositol phosphate biosynthetic process"/>
    <property type="evidence" value="ECO:0000318"/>
    <property type="project" value="GO_Central"/>
</dbReference>
<feature type="region of interest" description="Disordered" evidence="5">
    <location>
        <begin position="343"/>
        <end position="367"/>
    </location>
</feature>